<evidence type="ECO:0000256" key="5">
    <source>
        <dbReference type="SAM" id="Phobius"/>
    </source>
</evidence>
<dbReference type="PROSITE" id="PS00356">
    <property type="entry name" value="HTH_LACI_1"/>
    <property type="match status" value="1"/>
</dbReference>
<dbReference type="InterPro" id="IPR046335">
    <property type="entry name" value="LacI/GalR-like_sensor"/>
</dbReference>
<feature type="transmembrane region" description="Helical" evidence="5">
    <location>
        <begin position="60"/>
        <end position="81"/>
    </location>
</feature>
<keyword evidence="2" id="KW-0805">Transcription regulation</keyword>
<evidence type="ECO:0000259" key="6">
    <source>
        <dbReference type="PROSITE" id="PS50932"/>
    </source>
</evidence>
<dbReference type="OrthoDB" id="37081at2"/>
<dbReference type="AlphaFoldDB" id="A0A430FNM6"/>
<dbReference type="Gene3D" id="1.10.260.40">
    <property type="entry name" value="lambda repressor-like DNA-binding domains"/>
    <property type="match status" value="1"/>
</dbReference>
<keyword evidence="8" id="KW-1185">Reference proteome</keyword>
<dbReference type="Proteomes" id="UP000287470">
    <property type="component" value="Unassembled WGS sequence"/>
</dbReference>
<dbReference type="SMART" id="SM00354">
    <property type="entry name" value="HTH_LACI"/>
    <property type="match status" value="1"/>
</dbReference>
<dbReference type="CDD" id="cd01392">
    <property type="entry name" value="HTH_LacI"/>
    <property type="match status" value="1"/>
</dbReference>
<keyword evidence="1" id="KW-0678">Repressor</keyword>
<organism evidence="7 8">
    <name type="scientific">Bifidobacterium samirii</name>
    <dbReference type="NCBI Taxonomy" id="2306974"/>
    <lineage>
        <taxon>Bacteria</taxon>
        <taxon>Bacillati</taxon>
        <taxon>Actinomycetota</taxon>
        <taxon>Actinomycetes</taxon>
        <taxon>Bifidobacteriales</taxon>
        <taxon>Bifidobacteriaceae</taxon>
        <taxon>Bifidobacterium</taxon>
    </lineage>
</organism>
<dbReference type="Gene3D" id="3.40.50.2300">
    <property type="match status" value="2"/>
</dbReference>
<keyword evidence="5" id="KW-1133">Transmembrane helix</keyword>
<dbReference type="InterPro" id="IPR000843">
    <property type="entry name" value="HTH_LacI"/>
</dbReference>
<name>A0A430FNM6_9BIFI</name>
<evidence type="ECO:0000256" key="2">
    <source>
        <dbReference type="ARBA" id="ARBA00023015"/>
    </source>
</evidence>
<comment type="caution">
    <text evidence="7">The sequence shown here is derived from an EMBL/GenBank/DDBJ whole genome shotgun (WGS) entry which is preliminary data.</text>
</comment>
<evidence type="ECO:0000313" key="8">
    <source>
        <dbReference type="Proteomes" id="UP000287470"/>
    </source>
</evidence>
<dbReference type="Pfam" id="PF13377">
    <property type="entry name" value="Peripla_BP_3"/>
    <property type="match status" value="1"/>
</dbReference>
<dbReference type="SUPFAM" id="SSF47413">
    <property type="entry name" value="lambda repressor-like DNA-binding domains"/>
    <property type="match status" value="1"/>
</dbReference>
<dbReference type="GO" id="GO:0003700">
    <property type="term" value="F:DNA-binding transcription factor activity"/>
    <property type="evidence" value="ECO:0007669"/>
    <property type="project" value="TreeGrafter"/>
</dbReference>
<evidence type="ECO:0000256" key="4">
    <source>
        <dbReference type="ARBA" id="ARBA00023163"/>
    </source>
</evidence>
<dbReference type="RefSeq" id="WP_125968898.1">
    <property type="nucleotide sequence ID" value="NZ_QXGK01000019.1"/>
</dbReference>
<dbReference type="PANTHER" id="PTHR30146:SF95">
    <property type="entry name" value="RIBOSE OPERON REPRESSOR"/>
    <property type="match status" value="1"/>
</dbReference>
<dbReference type="PANTHER" id="PTHR30146">
    <property type="entry name" value="LACI-RELATED TRANSCRIPTIONAL REPRESSOR"/>
    <property type="match status" value="1"/>
</dbReference>
<keyword evidence="5" id="KW-0812">Transmembrane</keyword>
<proteinExistence type="predicted"/>
<dbReference type="PROSITE" id="PS50932">
    <property type="entry name" value="HTH_LACI_2"/>
    <property type="match status" value="1"/>
</dbReference>
<sequence length="363" mass="39264">MAGMRDVAKKAGVSLSTVSLVVNSTGYVSDDMRGRVENAMKELNYIPNELARNLYHGRTGLAGVIVPTIIHPFFASMLAALHRALSERGIRIMVCSTADGDNGETEYINMLRRRMMDGIIMAAHTDHSPDYWTSIGRPIVAFDRYLGAGIPSVSSDHDEGGRIIAEHLIATGATHVVSLGGPLEQFIDYGGGMGTTFPTVRFHAALEGLLNDAGVAYDYIEAGEVSRLNHQRDVALSVLDRYPDADAIVGSDYIISYCLQDALRRGRHVPDDIQLVSYDGTIAADMAGMRLTSVRQDFTALAEKLVERLMQSYEASDGKLDATQAGVITTDADTASPRDVAEAMDLIPVRFIAGETTRPTPVA</sequence>
<keyword evidence="3" id="KW-0238">DNA-binding</keyword>
<dbReference type="SUPFAM" id="SSF53822">
    <property type="entry name" value="Periplasmic binding protein-like I"/>
    <property type="match status" value="1"/>
</dbReference>
<protein>
    <submittedName>
        <fullName evidence="7">LacI family transcriptional regulator</fullName>
    </submittedName>
</protein>
<dbReference type="Pfam" id="PF00356">
    <property type="entry name" value="LacI"/>
    <property type="match status" value="1"/>
</dbReference>
<dbReference type="EMBL" id="QXGK01000019">
    <property type="protein sequence ID" value="RSX54440.1"/>
    <property type="molecule type" value="Genomic_DNA"/>
</dbReference>
<keyword evidence="4" id="KW-0804">Transcription</keyword>
<dbReference type="GO" id="GO:0000976">
    <property type="term" value="F:transcription cis-regulatory region binding"/>
    <property type="evidence" value="ECO:0007669"/>
    <property type="project" value="TreeGrafter"/>
</dbReference>
<gene>
    <name evidence="7" type="ORF">D2E24_1640</name>
</gene>
<accession>A0A430FNM6</accession>
<dbReference type="InterPro" id="IPR010982">
    <property type="entry name" value="Lambda_DNA-bd_dom_sf"/>
</dbReference>
<reference evidence="7 8" key="1">
    <citation type="submission" date="2018-09" db="EMBL/GenBank/DDBJ databases">
        <title>Characterization of the phylogenetic diversity of five novel species belonging to the genus Bifidobacterium.</title>
        <authorList>
            <person name="Lugli G.A."/>
            <person name="Duranti S."/>
            <person name="Milani C."/>
        </authorList>
    </citation>
    <scope>NUCLEOTIDE SEQUENCE [LARGE SCALE GENOMIC DNA]</scope>
    <source>
        <strain evidence="7 8">2033B</strain>
    </source>
</reference>
<evidence type="ECO:0000256" key="3">
    <source>
        <dbReference type="ARBA" id="ARBA00023125"/>
    </source>
</evidence>
<feature type="domain" description="HTH lacI-type" evidence="6">
    <location>
        <begin position="2"/>
        <end position="56"/>
    </location>
</feature>
<dbReference type="InterPro" id="IPR028082">
    <property type="entry name" value="Peripla_BP_I"/>
</dbReference>
<evidence type="ECO:0000256" key="1">
    <source>
        <dbReference type="ARBA" id="ARBA00022491"/>
    </source>
</evidence>
<dbReference type="CDD" id="cd06291">
    <property type="entry name" value="PBP1_Qymf-like"/>
    <property type="match status" value="1"/>
</dbReference>
<keyword evidence="5" id="KW-0472">Membrane</keyword>
<evidence type="ECO:0000313" key="7">
    <source>
        <dbReference type="EMBL" id="RSX54440.1"/>
    </source>
</evidence>